<name>A0A1I2KAG2_9BACT</name>
<sequence>MKTLILSLFLISLFVSVFAQKESHWQLKVGLHHSNMIFHHLPFPDLGTLYDSTGQFVGFLTGYGGGHFQYRLAPNVMVYKEKQYKNWLHLLVGIGYRQRGYLASKFYGIAYGANYPQGIPIKEDIETRLHYLSSDWVLRFNITKGFYVMAAGRADLLLHKKTAAAHEYIANSLTSVEISPVLTIGKQINLCDYQLLIEFEVNRGLQNVSKIKSDFQSMPPTKVWNMSYGFNLGLRL</sequence>
<dbReference type="EMBL" id="FONY01000096">
    <property type="protein sequence ID" value="SFF63309.1"/>
    <property type="molecule type" value="Genomic_DNA"/>
</dbReference>
<dbReference type="Proteomes" id="UP000199513">
    <property type="component" value="Unassembled WGS sequence"/>
</dbReference>
<gene>
    <name evidence="1" type="ORF">SAMN04488541_10962</name>
</gene>
<dbReference type="RefSeq" id="WP_091549620.1">
    <property type="nucleotide sequence ID" value="NZ_FONY01000096.1"/>
</dbReference>
<accession>A0A1I2KAG2</accession>
<reference evidence="1 2" key="1">
    <citation type="submission" date="2016-10" db="EMBL/GenBank/DDBJ databases">
        <authorList>
            <person name="de Groot N.N."/>
        </authorList>
    </citation>
    <scope>NUCLEOTIDE SEQUENCE [LARGE SCALE GENOMIC DNA]</scope>
    <source>
        <strain>GEY</strain>
        <strain evidence="2">DSM 9560</strain>
    </source>
</reference>
<proteinExistence type="predicted"/>
<evidence type="ECO:0008006" key="3">
    <source>
        <dbReference type="Google" id="ProtNLM"/>
    </source>
</evidence>
<organism evidence="1 2">
    <name type="scientific">Thermoflexibacter ruber</name>
    <dbReference type="NCBI Taxonomy" id="1003"/>
    <lineage>
        <taxon>Bacteria</taxon>
        <taxon>Pseudomonadati</taxon>
        <taxon>Bacteroidota</taxon>
        <taxon>Cytophagia</taxon>
        <taxon>Cytophagales</taxon>
        <taxon>Thermoflexibacteraceae</taxon>
        <taxon>Thermoflexibacter</taxon>
    </lineage>
</organism>
<protein>
    <recommendedName>
        <fullName evidence="3">Outer membrane protein beta-barrel domain-containing protein</fullName>
    </recommendedName>
</protein>
<evidence type="ECO:0000313" key="1">
    <source>
        <dbReference type="EMBL" id="SFF63309.1"/>
    </source>
</evidence>
<dbReference type="STRING" id="1003.SAMN04488541_10962"/>
<keyword evidence="2" id="KW-1185">Reference proteome</keyword>
<evidence type="ECO:0000313" key="2">
    <source>
        <dbReference type="Proteomes" id="UP000199513"/>
    </source>
</evidence>
<dbReference type="AlphaFoldDB" id="A0A1I2KAG2"/>